<evidence type="ECO:0008006" key="4">
    <source>
        <dbReference type="Google" id="ProtNLM"/>
    </source>
</evidence>
<keyword evidence="1" id="KW-0802">TPR repeat</keyword>
<dbReference type="RefSeq" id="WP_087726439.1">
    <property type="nucleotide sequence ID" value="NZ_BGKU01000004.1"/>
</dbReference>
<dbReference type="PROSITE" id="PS50005">
    <property type="entry name" value="TPR"/>
    <property type="match status" value="1"/>
</dbReference>
<dbReference type="SMART" id="SM00671">
    <property type="entry name" value="SEL1"/>
    <property type="match status" value="6"/>
</dbReference>
<dbReference type="Proteomes" id="UP000195540">
    <property type="component" value="Chromosome"/>
</dbReference>
<dbReference type="InterPro" id="IPR011990">
    <property type="entry name" value="TPR-like_helical_dom_sf"/>
</dbReference>
<evidence type="ECO:0000256" key="1">
    <source>
        <dbReference type="PROSITE-ProRule" id="PRU00339"/>
    </source>
</evidence>
<feature type="repeat" description="TPR" evidence="1">
    <location>
        <begin position="29"/>
        <end position="62"/>
    </location>
</feature>
<protein>
    <recommendedName>
        <fullName evidence="4">Sel1 repeat family protein</fullName>
    </recommendedName>
</protein>
<dbReference type="SUPFAM" id="SSF81901">
    <property type="entry name" value="HCP-like"/>
    <property type="match status" value="2"/>
</dbReference>
<sequence length="952" mass="111630">MSRKIKNILISIFLVFMALGLYLNKNQIQPELKPNGYSYYQKGDYKEAFNYFSQHAQSDPQAAFSLAMMYWDGIGVDKNALASQKWLIKSANLQNRNALYNLGYLRNKGLIQSPTDDAQGLTSLTKAADLGSSIAKDFLHDLNFPVIYYDQKEYTLLPIYGEQSWSEKKRTLEELEKLAEEGNKEAVYQYLENKDSVKQSKKTKNMIRPFIEEKDPKMMYLKYKLISQDINLLFDSAYLNYPEATYLLYQIYKGDKKNYPLQENSFLANIYLKKSADLAHHDGLIKIIEKLNNSDTLSSNYFRNLLEKYINTLLLKYPNSPQAMLALANVYLKPNSSFYNFEKALKLVERAYNIQPSPESKLLLAKLYSNSEGVHQNIRKAVSFLKENITNDKLTGKSQRELVKIYFDFGASDYLKKEEIVNILRESVIKNKSAGTFNQNYSLAHFYADLLLEEDVANNEEYAFSLYQKARGYAYEATFHQAIATIKYKNIIDDQALINIVSELKDDLESRRLTEKKRQEGYSILFRYGMDSQYVIDFIVERSLYDDKIRKAIQPLLSQNTNLAFQYTIKNIIHENSANNINEDNLKKYYKDIFKLAEIGSIDAIKFIITKEYKDKNARDEIYQDYSFDKLTNITIKERLAWRRKCADLGDFICLKELAIIYRDGKEGVRKNIAKASEYERRISINSSHFELESEKYEIDRRWKEKRDNTLDYLLNQKESSKQQLELARFYSIEDSGRSLIYAKKAYDLGNKEAAELIYWYYMQNICEDKDNINKADYYLKEWLTTGEEPSKYSSSNEYKYSSISIIADYYLESPCLVERNLDKAIEWYQLSLDYPYEINDFLYSELNNMYTNAPKYISKDPFVNVYLSTLKNHNDYILDMNIRLGKMNFAISSFDKLYEALLLKGDVKEAYYYGLLLNYDVNNVAMFYSLSDIERKNIEYRVADYLKEIQK</sequence>
<dbReference type="SUPFAM" id="SSF48452">
    <property type="entry name" value="TPR-like"/>
    <property type="match status" value="1"/>
</dbReference>
<dbReference type="PANTHER" id="PTHR11102">
    <property type="entry name" value="SEL-1-LIKE PROTEIN"/>
    <property type="match status" value="1"/>
</dbReference>
<dbReference type="InterPro" id="IPR006597">
    <property type="entry name" value="Sel1-like"/>
</dbReference>
<evidence type="ECO:0000313" key="2">
    <source>
        <dbReference type="EMBL" id="ARX34140.1"/>
    </source>
</evidence>
<dbReference type="InterPro" id="IPR019734">
    <property type="entry name" value="TPR_rpt"/>
</dbReference>
<organism evidence="2 3">
    <name type="scientific">Proteus mirabilis</name>
    <dbReference type="NCBI Taxonomy" id="584"/>
    <lineage>
        <taxon>Bacteria</taxon>
        <taxon>Pseudomonadati</taxon>
        <taxon>Pseudomonadota</taxon>
        <taxon>Gammaproteobacteria</taxon>
        <taxon>Enterobacterales</taxon>
        <taxon>Morganellaceae</taxon>
        <taxon>Proteus</taxon>
    </lineage>
</organism>
<accession>A0AAJ1DFB4</accession>
<dbReference type="InterPro" id="IPR050767">
    <property type="entry name" value="Sel1_AlgK"/>
</dbReference>
<dbReference type="EMBL" id="CP021694">
    <property type="protein sequence ID" value="ARX34140.1"/>
    <property type="molecule type" value="Genomic_DNA"/>
</dbReference>
<reference evidence="2 3" key="1">
    <citation type="submission" date="2017-05" db="EMBL/GenBank/DDBJ databases">
        <title>Whole genome sequencing of Proteus mirabilis AR_0155.</title>
        <authorList>
            <person name="Conlan S."/>
            <person name="Thomas P.J."/>
            <person name="Mullikin J."/>
            <person name="Frank K.M."/>
            <person name="Segre J.A."/>
        </authorList>
    </citation>
    <scope>NUCLEOTIDE SEQUENCE [LARGE SCALE GENOMIC DNA]</scope>
    <source>
        <strain evidence="2 3">AR_0155</strain>
    </source>
</reference>
<dbReference type="AlphaFoldDB" id="A0AAJ1DFB4"/>
<evidence type="ECO:0000313" key="3">
    <source>
        <dbReference type="Proteomes" id="UP000195540"/>
    </source>
</evidence>
<dbReference type="Pfam" id="PF08238">
    <property type="entry name" value="Sel1"/>
    <property type="match status" value="7"/>
</dbReference>
<name>A0AAJ1DFB4_PROMI</name>
<dbReference type="Gene3D" id="1.25.40.10">
    <property type="entry name" value="Tetratricopeptide repeat domain"/>
    <property type="match status" value="3"/>
</dbReference>
<gene>
    <name evidence="2" type="ORF">AM402_08225</name>
</gene>
<dbReference type="PANTHER" id="PTHR11102:SF160">
    <property type="entry name" value="ERAD-ASSOCIATED E3 UBIQUITIN-PROTEIN LIGASE COMPONENT HRD3"/>
    <property type="match status" value="1"/>
</dbReference>
<proteinExistence type="predicted"/>